<feature type="domain" description="EamA" evidence="3">
    <location>
        <begin position="1"/>
        <end position="143"/>
    </location>
</feature>
<evidence type="ECO:0000256" key="2">
    <source>
        <dbReference type="SAM" id="Phobius"/>
    </source>
</evidence>
<evidence type="ECO:0000313" key="4">
    <source>
        <dbReference type="EMBL" id="MBT9315969.1"/>
    </source>
</evidence>
<feature type="transmembrane region" description="Helical" evidence="2">
    <location>
        <begin position="27"/>
        <end position="49"/>
    </location>
</feature>
<feature type="transmembrane region" description="Helical" evidence="2">
    <location>
        <begin position="271"/>
        <end position="289"/>
    </location>
</feature>
<dbReference type="Proteomes" id="UP000717364">
    <property type="component" value="Unassembled WGS sequence"/>
</dbReference>
<feature type="transmembrane region" description="Helical" evidence="2">
    <location>
        <begin position="69"/>
        <end position="91"/>
    </location>
</feature>
<accession>A0A947GIU7</accession>
<sequence length="296" mass="31678">MGLLLICLAAITWGTTGTISVLISQQVTVSPLIVSLWRIVFGLPIFWLWHRQNTRRQLQRTSIYWPPKVCRLPLIAMGLCMAGYQVFYFAAVPYVGVAMTAMVSVCSSPLIIALLAIAFLGEKLTRGLCIALTLGVTGTVLLIAQPEALQIDGSQFLLGVALAFGAAFSYSGYAVLAKSLVVRMDAIAIATYSFTAAALVLTPTLVIHPTLDIWLKALPFSLYLGLITCGIAYSIYMLGIRHTPATVAGIAVLLEPLTAALLGIFAFKEPISWSGALGALLLIVGILYARKGDTTN</sequence>
<keyword evidence="2" id="KW-0812">Transmembrane</keyword>
<feature type="domain" description="EamA" evidence="3">
    <location>
        <begin position="158"/>
        <end position="287"/>
    </location>
</feature>
<dbReference type="EMBL" id="JADOES010000019">
    <property type="protein sequence ID" value="MBT9315969.1"/>
    <property type="molecule type" value="Genomic_DNA"/>
</dbReference>
<organism evidence="4 5">
    <name type="scientific">Leptothoe spongobia TAU-MAC 1115</name>
    <dbReference type="NCBI Taxonomy" id="1967444"/>
    <lineage>
        <taxon>Bacteria</taxon>
        <taxon>Bacillati</taxon>
        <taxon>Cyanobacteriota</taxon>
        <taxon>Cyanophyceae</taxon>
        <taxon>Nodosilineales</taxon>
        <taxon>Cymatolegaceae</taxon>
        <taxon>Leptothoe</taxon>
        <taxon>Leptothoe spongobia</taxon>
    </lineage>
</organism>
<dbReference type="InterPro" id="IPR037185">
    <property type="entry name" value="EmrE-like"/>
</dbReference>
<feature type="transmembrane region" description="Helical" evidence="2">
    <location>
        <begin position="245"/>
        <end position="265"/>
    </location>
</feature>
<dbReference type="Pfam" id="PF00892">
    <property type="entry name" value="EamA"/>
    <property type="match status" value="2"/>
</dbReference>
<dbReference type="Gene3D" id="1.10.3730.20">
    <property type="match status" value="1"/>
</dbReference>
<gene>
    <name evidence="4" type="ORF">IXB50_11105</name>
</gene>
<dbReference type="InterPro" id="IPR000620">
    <property type="entry name" value="EamA_dom"/>
</dbReference>
<evidence type="ECO:0000256" key="1">
    <source>
        <dbReference type="ARBA" id="ARBA00007362"/>
    </source>
</evidence>
<feature type="transmembrane region" description="Helical" evidence="2">
    <location>
        <begin position="127"/>
        <end position="144"/>
    </location>
</feature>
<protein>
    <submittedName>
        <fullName evidence="4">DMT family transporter</fullName>
    </submittedName>
</protein>
<reference evidence="4" key="2">
    <citation type="journal article" date="2021" name="Mar. Drugs">
        <title>Genome Reduction and Secondary Metabolism of the Marine Sponge-Associated Cyanobacterium Leptothoe.</title>
        <authorList>
            <person name="Konstantinou D."/>
            <person name="Popin R.V."/>
            <person name="Fewer D.P."/>
            <person name="Sivonen K."/>
            <person name="Gkelis S."/>
        </authorList>
    </citation>
    <scope>NUCLEOTIDE SEQUENCE</scope>
    <source>
        <strain evidence="4">TAU-MAC 1115</strain>
    </source>
</reference>
<evidence type="ECO:0000313" key="5">
    <source>
        <dbReference type="Proteomes" id="UP000717364"/>
    </source>
</evidence>
<feature type="transmembrane region" description="Helical" evidence="2">
    <location>
        <begin position="156"/>
        <end position="176"/>
    </location>
</feature>
<feature type="transmembrane region" description="Helical" evidence="2">
    <location>
        <begin position="188"/>
        <end position="208"/>
    </location>
</feature>
<reference evidence="4" key="1">
    <citation type="submission" date="2020-11" db="EMBL/GenBank/DDBJ databases">
        <authorList>
            <person name="Konstantinou D."/>
            <person name="Gkelis S."/>
            <person name="Popin R."/>
            <person name="Fewer D."/>
            <person name="Sivonen K."/>
        </authorList>
    </citation>
    <scope>NUCLEOTIDE SEQUENCE</scope>
    <source>
        <strain evidence="4">TAU-MAC 1115</strain>
    </source>
</reference>
<keyword evidence="2" id="KW-1133">Transmembrane helix</keyword>
<feature type="transmembrane region" description="Helical" evidence="2">
    <location>
        <begin position="220"/>
        <end position="238"/>
    </location>
</feature>
<keyword evidence="2" id="KW-0472">Membrane</keyword>
<evidence type="ECO:0000259" key="3">
    <source>
        <dbReference type="Pfam" id="PF00892"/>
    </source>
</evidence>
<keyword evidence="5" id="KW-1185">Reference proteome</keyword>
<dbReference type="RefSeq" id="WP_215609039.1">
    <property type="nucleotide sequence ID" value="NZ_JADOES010000019.1"/>
</dbReference>
<dbReference type="GO" id="GO:0016020">
    <property type="term" value="C:membrane"/>
    <property type="evidence" value="ECO:0007669"/>
    <property type="project" value="InterPro"/>
</dbReference>
<proteinExistence type="inferred from homology"/>
<dbReference type="PANTHER" id="PTHR22911:SF79">
    <property type="entry name" value="MOBA-LIKE NTP TRANSFERASE DOMAIN-CONTAINING PROTEIN"/>
    <property type="match status" value="1"/>
</dbReference>
<comment type="caution">
    <text evidence="4">The sequence shown here is derived from an EMBL/GenBank/DDBJ whole genome shotgun (WGS) entry which is preliminary data.</text>
</comment>
<feature type="transmembrane region" description="Helical" evidence="2">
    <location>
        <begin position="97"/>
        <end position="120"/>
    </location>
</feature>
<comment type="similarity">
    <text evidence="1">Belongs to the EamA transporter family.</text>
</comment>
<dbReference type="AlphaFoldDB" id="A0A947GIU7"/>
<dbReference type="PANTHER" id="PTHR22911">
    <property type="entry name" value="ACYL-MALONYL CONDENSING ENZYME-RELATED"/>
    <property type="match status" value="1"/>
</dbReference>
<dbReference type="SUPFAM" id="SSF103481">
    <property type="entry name" value="Multidrug resistance efflux transporter EmrE"/>
    <property type="match status" value="2"/>
</dbReference>
<name>A0A947GIU7_9CYAN</name>